<dbReference type="InParanoid" id="A2DR83"/>
<dbReference type="VEuPathDB" id="TrichDB:TVAG_103910"/>
<dbReference type="KEGG" id="tva:4775026"/>
<dbReference type="RefSeq" id="XP_001329232.1">
    <property type="nucleotide sequence ID" value="XM_001329197.1"/>
</dbReference>
<organism evidence="1 2">
    <name type="scientific">Trichomonas vaginalis (strain ATCC PRA-98 / G3)</name>
    <dbReference type="NCBI Taxonomy" id="412133"/>
    <lineage>
        <taxon>Eukaryota</taxon>
        <taxon>Metamonada</taxon>
        <taxon>Parabasalia</taxon>
        <taxon>Trichomonadida</taxon>
        <taxon>Trichomonadidae</taxon>
        <taxon>Trichomonas</taxon>
    </lineage>
</organism>
<dbReference type="VEuPathDB" id="TrichDB:TVAGG3_0512410"/>
<protein>
    <recommendedName>
        <fullName evidence="3">DUF3447 domain-containing protein</fullName>
    </recommendedName>
</protein>
<evidence type="ECO:0008006" key="3">
    <source>
        <dbReference type="Google" id="ProtNLM"/>
    </source>
</evidence>
<dbReference type="EMBL" id="DS113235">
    <property type="protein sequence ID" value="EAY17009.1"/>
    <property type="molecule type" value="Genomic_DNA"/>
</dbReference>
<accession>A2DR83</accession>
<reference evidence="1" key="1">
    <citation type="submission" date="2006-10" db="EMBL/GenBank/DDBJ databases">
        <authorList>
            <person name="Amadeo P."/>
            <person name="Zhao Q."/>
            <person name="Wortman J."/>
            <person name="Fraser-Liggett C."/>
            <person name="Carlton J."/>
        </authorList>
    </citation>
    <scope>NUCLEOTIDE SEQUENCE</scope>
    <source>
        <strain evidence="1">G3</strain>
    </source>
</reference>
<dbReference type="PANTHER" id="PTHR24182:SF13">
    <property type="entry name" value="LD18443P"/>
    <property type="match status" value="1"/>
</dbReference>
<gene>
    <name evidence="1" type="ORF">TVAG_296870</name>
</gene>
<evidence type="ECO:0000313" key="2">
    <source>
        <dbReference type="Proteomes" id="UP000001542"/>
    </source>
</evidence>
<sequence>MSYKDAHLKEYSELRSIYKYYIDSYNTLYHLKTENEEELNSIYKMIKTELIDSKSCLPSIIIQEILNIIPYNNRYSKSYLSLAKRIFDDYHVKEVNNVTNISRFLFYEEYRIKLGKSDDFQKIKNPDIHTENTIYRSFMYNNLESLIIFTERDNFDKNQRLESD</sequence>
<reference evidence="1" key="2">
    <citation type="journal article" date="2007" name="Science">
        <title>Draft genome sequence of the sexually transmitted pathogen Trichomonas vaginalis.</title>
        <authorList>
            <person name="Carlton J.M."/>
            <person name="Hirt R.P."/>
            <person name="Silva J.C."/>
            <person name="Delcher A.L."/>
            <person name="Schatz M."/>
            <person name="Zhao Q."/>
            <person name="Wortman J.R."/>
            <person name="Bidwell S.L."/>
            <person name="Alsmark U.C.M."/>
            <person name="Besteiro S."/>
            <person name="Sicheritz-Ponten T."/>
            <person name="Noel C.J."/>
            <person name="Dacks J.B."/>
            <person name="Foster P.G."/>
            <person name="Simillion C."/>
            <person name="Van de Peer Y."/>
            <person name="Miranda-Saavedra D."/>
            <person name="Barton G.J."/>
            <person name="Westrop G.D."/>
            <person name="Mueller S."/>
            <person name="Dessi D."/>
            <person name="Fiori P.L."/>
            <person name="Ren Q."/>
            <person name="Paulsen I."/>
            <person name="Zhang H."/>
            <person name="Bastida-Corcuera F.D."/>
            <person name="Simoes-Barbosa A."/>
            <person name="Brown M.T."/>
            <person name="Hayes R.D."/>
            <person name="Mukherjee M."/>
            <person name="Okumura C.Y."/>
            <person name="Schneider R."/>
            <person name="Smith A.J."/>
            <person name="Vanacova S."/>
            <person name="Villalvazo M."/>
            <person name="Haas B.J."/>
            <person name="Pertea M."/>
            <person name="Feldblyum T.V."/>
            <person name="Utterback T.R."/>
            <person name="Shu C.L."/>
            <person name="Osoegawa K."/>
            <person name="de Jong P.J."/>
            <person name="Hrdy I."/>
            <person name="Horvathova L."/>
            <person name="Zubacova Z."/>
            <person name="Dolezal P."/>
            <person name="Malik S.B."/>
            <person name="Logsdon J.M. Jr."/>
            <person name="Henze K."/>
            <person name="Gupta A."/>
            <person name="Wang C.C."/>
            <person name="Dunne R.L."/>
            <person name="Upcroft J.A."/>
            <person name="Upcroft P."/>
            <person name="White O."/>
            <person name="Salzberg S.L."/>
            <person name="Tang P."/>
            <person name="Chiu C.-H."/>
            <person name="Lee Y.-S."/>
            <person name="Embley T.M."/>
            <person name="Coombs G.H."/>
            <person name="Mottram J.C."/>
            <person name="Tachezy J."/>
            <person name="Fraser-Liggett C.M."/>
            <person name="Johnson P.J."/>
        </authorList>
    </citation>
    <scope>NUCLEOTIDE SEQUENCE [LARGE SCALE GENOMIC DNA]</scope>
    <source>
        <strain evidence="1">G3</strain>
    </source>
</reference>
<dbReference type="Proteomes" id="UP000001542">
    <property type="component" value="Unassembled WGS sequence"/>
</dbReference>
<dbReference type="AlphaFoldDB" id="A2DR83"/>
<name>A2DR83_TRIV3</name>
<keyword evidence="2" id="KW-1185">Reference proteome</keyword>
<evidence type="ECO:0000313" key="1">
    <source>
        <dbReference type="EMBL" id="EAY17009.1"/>
    </source>
</evidence>
<proteinExistence type="predicted"/>
<dbReference type="PANTHER" id="PTHR24182">
    <property type="entry name" value="ANKYRIN REPEAT AND SOCS BOX CONTAINING 4"/>
    <property type="match status" value="1"/>
</dbReference>